<protein>
    <submittedName>
        <fullName evidence="2">Predicted protein</fullName>
    </submittedName>
</protein>
<evidence type="ECO:0000256" key="1">
    <source>
        <dbReference type="SAM" id="MobiDB-lite"/>
    </source>
</evidence>
<sequence>MLTAGTFAPLEEKQSCQILLQDGGKIMLMAEMAHPMTQELSLIAYRVSLRSCSSSLRLFTLVEELVCTPIVICRSSMRSIHKLASSTLLDVLELVIGQHSEAHRSTAWHGKLDFWGTVLQNLEIEASVVRISIVIVTSLFPAADTSLTSVLACIARCAASENGELNPPSFAIFWNFHILKEKKRDPPPGELKKLARHHRSAPHAGLLRGHRPKPGPALSSKLTAELGERSGENGRAHAGDKKENGKGRGEGK</sequence>
<accession>F0U7X1</accession>
<feature type="compositionally biased region" description="Basic and acidic residues" evidence="1">
    <location>
        <begin position="226"/>
        <end position="252"/>
    </location>
</feature>
<proteinExistence type="predicted"/>
<dbReference type="Proteomes" id="UP000008142">
    <property type="component" value="Unassembled WGS sequence"/>
</dbReference>
<dbReference type="AlphaFoldDB" id="F0U7X1"/>
<dbReference type="EMBL" id="DS990636">
    <property type="protein sequence ID" value="EGC42483.1"/>
    <property type="molecule type" value="Genomic_DNA"/>
</dbReference>
<evidence type="ECO:0000313" key="2">
    <source>
        <dbReference type="EMBL" id="EGC42483.1"/>
    </source>
</evidence>
<reference evidence="3" key="1">
    <citation type="submission" date="2008-07" db="EMBL/GenBank/DDBJ databases">
        <title>Annotation of Ajellomyces capsulatus strain H88.</title>
        <authorList>
            <person name="Champion M."/>
            <person name="Cuomo C."/>
            <person name="Ma L.-J."/>
            <person name="Henn M.R."/>
            <person name="Sil A."/>
            <person name="Goldman B."/>
            <person name="Young S.K."/>
            <person name="Kodira C.D."/>
            <person name="Zeng Q."/>
            <person name="Koehrsen M."/>
            <person name="Alvarado L."/>
            <person name="Berlin A."/>
            <person name="Borenstein D."/>
            <person name="Chen Z."/>
            <person name="Engels R."/>
            <person name="Freedman E."/>
            <person name="Gellesch M."/>
            <person name="Goldberg J."/>
            <person name="Griggs A."/>
            <person name="Gujja S."/>
            <person name="Heiman D."/>
            <person name="Hepburn T."/>
            <person name="Howarth C."/>
            <person name="Jen D."/>
            <person name="Larson L."/>
            <person name="Lewis B."/>
            <person name="Mehta T."/>
            <person name="Park D."/>
            <person name="Pearson M."/>
            <person name="Roberts A."/>
            <person name="Saif S."/>
            <person name="Shea T."/>
            <person name="Shenoy N."/>
            <person name="Sisk P."/>
            <person name="Stolte C."/>
            <person name="Sykes S."/>
            <person name="Walk T."/>
            <person name="White J."/>
            <person name="Yandava C."/>
            <person name="Klein B."/>
            <person name="McEwen J.G."/>
            <person name="Puccia R."/>
            <person name="Goldman G.H."/>
            <person name="Felipe M.S."/>
            <person name="Nino-Vega G."/>
            <person name="San-Blas G."/>
            <person name="Taylor J."/>
            <person name="Mendoza L."/>
            <person name="Galagan J."/>
            <person name="Nusbaum C."/>
            <person name="Birren B."/>
        </authorList>
    </citation>
    <scope>NUCLEOTIDE SEQUENCE [LARGE SCALE GENOMIC DNA]</scope>
    <source>
        <strain evidence="3">H88</strain>
    </source>
</reference>
<name>F0U7X1_AJEC8</name>
<gene>
    <name evidence="2" type="ORF">HCEG_01845</name>
</gene>
<evidence type="ECO:0000313" key="3">
    <source>
        <dbReference type="Proteomes" id="UP000008142"/>
    </source>
</evidence>
<dbReference type="HOGENOM" id="CLU_1102514_0_0_1"/>
<dbReference type="OMA" id="HRSTAWH"/>
<feature type="region of interest" description="Disordered" evidence="1">
    <location>
        <begin position="185"/>
        <end position="252"/>
    </location>
</feature>
<organism evidence="3">
    <name type="scientific">Ajellomyces capsulatus (strain H88)</name>
    <name type="common">Darling's disease fungus</name>
    <name type="synonym">Histoplasma capsulatum</name>
    <dbReference type="NCBI Taxonomy" id="544711"/>
    <lineage>
        <taxon>Eukaryota</taxon>
        <taxon>Fungi</taxon>
        <taxon>Dikarya</taxon>
        <taxon>Ascomycota</taxon>
        <taxon>Pezizomycotina</taxon>
        <taxon>Eurotiomycetes</taxon>
        <taxon>Eurotiomycetidae</taxon>
        <taxon>Onygenales</taxon>
        <taxon>Ajellomycetaceae</taxon>
        <taxon>Histoplasma</taxon>
    </lineage>
</organism>